<protein>
    <submittedName>
        <fullName evidence="1">Uncharacterized protein</fullName>
    </submittedName>
</protein>
<dbReference type="EMBL" id="LXQA010769783">
    <property type="protein sequence ID" value="MCI70157.1"/>
    <property type="molecule type" value="Genomic_DNA"/>
</dbReference>
<comment type="caution">
    <text evidence="1">The sequence shown here is derived from an EMBL/GenBank/DDBJ whole genome shotgun (WGS) entry which is preliminary data.</text>
</comment>
<dbReference type="Proteomes" id="UP000265520">
    <property type="component" value="Unassembled WGS sequence"/>
</dbReference>
<sequence length="62" mass="7339">HSLWQWRNKEFHVKGFVRPHAPWGFEAMKTGSDSTVAGNRLLQRIRSLFELDCKVKICYSYL</sequence>
<organism evidence="1 2">
    <name type="scientific">Trifolium medium</name>
    <dbReference type="NCBI Taxonomy" id="97028"/>
    <lineage>
        <taxon>Eukaryota</taxon>
        <taxon>Viridiplantae</taxon>
        <taxon>Streptophyta</taxon>
        <taxon>Embryophyta</taxon>
        <taxon>Tracheophyta</taxon>
        <taxon>Spermatophyta</taxon>
        <taxon>Magnoliopsida</taxon>
        <taxon>eudicotyledons</taxon>
        <taxon>Gunneridae</taxon>
        <taxon>Pentapetalae</taxon>
        <taxon>rosids</taxon>
        <taxon>fabids</taxon>
        <taxon>Fabales</taxon>
        <taxon>Fabaceae</taxon>
        <taxon>Papilionoideae</taxon>
        <taxon>50 kb inversion clade</taxon>
        <taxon>NPAAA clade</taxon>
        <taxon>Hologalegina</taxon>
        <taxon>IRL clade</taxon>
        <taxon>Trifolieae</taxon>
        <taxon>Trifolium</taxon>
    </lineage>
</organism>
<evidence type="ECO:0000313" key="1">
    <source>
        <dbReference type="EMBL" id="MCI70157.1"/>
    </source>
</evidence>
<reference evidence="1 2" key="1">
    <citation type="journal article" date="2018" name="Front. Plant Sci.">
        <title>Red Clover (Trifolium pratense) and Zigzag Clover (T. medium) - A Picture of Genomic Similarities and Differences.</title>
        <authorList>
            <person name="Dluhosova J."/>
            <person name="Istvanek J."/>
            <person name="Nedelnik J."/>
            <person name="Repkova J."/>
        </authorList>
    </citation>
    <scope>NUCLEOTIDE SEQUENCE [LARGE SCALE GENOMIC DNA]</scope>
    <source>
        <strain evidence="2">cv. 10/8</strain>
        <tissue evidence="1">Leaf</tissue>
    </source>
</reference>
<dbReference type="AlphaFoldDB" id="A0A392UBD4"/>
<proteinExistence type="predicted"/>
<accession>A0A392UBD4</accession>
<name>A0A392UBD4_9FABA</name>
<keyword evidence="2" id="KW-1185">Reference proteome</keyword>
<feature type="non-terminal residue" evidence="1">
    <location>
        <position position="1"/>
    </location>
</feature>
<evidence type="ECO:0000313" key="2">
    <source>
        <dbReference type="Proteomes" id="UP000265520"/>
    </source>
</evidence>